<dbReference type="EMBL" id="FOXF01000013">
    <property type="protein sequence ID" value="SFP29184.1"/>
    <property type="molecule type" value="Genomic_DNA"/>
</dbReference>
<protein>
    <recommendedName>
        <fullName evidence="3">Lipoprotein</fullName>
    </recommendedName>
</protein>
<dbReference type="RefSeq" id="WP_031578477.1">
    <property type="nucleotide sequence ID" value="NZ_FOXF01000013.1"/>
</dbReference>
<organism evidence="1 2">
    <name type="scientific">Ruminobacter amylophilus</name>
    <dbReference type="NCBI Taxonomy" id="867"/>
    <lineage>
        <taxon>Bacteria</taxon>
        <taxon>Pseudomonadati</taxon>
        <taxon>Pseudomonadota</taxon>
        <taxon>Gammaproteobacteria</taxon>
        <taxon>Aeromonadales</taxon>
        <taxon>Succinivibrionaceae</taxon>
        <taxon>Ruminobacter</taxon>
    </lineage>
</organism>
<accession>A0A662ZJV0</accession>
<evidence type="ECO:0008006" key="3">
    <source>
        <dbReference type="Google" id="ProtNLM"/>
    </source>
</evidence>
<reference evidence="1 2" key="1">
    <citation type="submission" date="2016-10" db="EMBL/GenBank/DDBJ databases">
        <authorList>
            <person name="Varghese N."/>
            <person name="Submissions S."/>
        </authorList>
    </citation>
    <scope>NUCLEOTIDE SEQUENCE [LARGE SCALE GENOMIC DNA]</scope>
    <source>
        <strain evidence="1 2">DSM 1361</strain>
    </source>
</reference>
<dbReference type="OrthoDB" id="3574559at2"/>
<dbReference type="Proteomes" id="UP000243745">
    <property type="component" value="Unassembled WGS sequence"/>
</dbReference>
<keyword evidence="2" id="KW-1185">Reference proteome</keyword>
<dbReference type="AlphaFoldDB" id="A0A662ZJV0"/>
<evidence type="ECO:0000313" key="1">
    <source>
        <dbReference type="EMBL" id="SFP29184.1"/>
    </source>
</evidence>
<name>A0A662ZJV0_9GAMM</name>
<dbReference type="PROSITE" id="PS51257">
    <property type="entry name" value="PROKAR_LIPOPROTEIN"/>
    <property type="match status" value="1"/>
</dbReference>
<evidence type="ECO:0000313" key="2">
    <source>
        <dbReference type="Proteomes" id="UP000243745"/>
    </source>
</evidence>
<sequence length="235" mass="26650">MNLSKIVAYAVISAVITTGCVTVTADGRKINDNNEVATNNTSKELSLMLNTLKGDYLKLNTQKTNRIVQEITDGNLDTIKMVMDNPNDYEPPVLFAYADQVYKSGHYDTAMFWFYTAQLRARSDANKSLDKSVQEGVTRLSSVYSQTIGVYALEHPNELESTMKKVLEWDAITERNYDPKWVAILGNEAKISDTIRFCEPEKYKSINQEVRRGWKIGFDAALKKIRESKLETPDN</sequence>
<proteinExistence type="predicted"/>
<gene>
    <name evidence="1" type="ORF">SAMN02910344_00988</name>
</gene>